<dbReference type="AlphaFoldDB" id="A0A6H1UFN4"/>
<dbReference type="EMBL" id="CP051180">
    <property type="protein sequence ID" value="QIZ77917.1"/>
    <property type="molecule type" value="Genomic_DNA"/>
</dbReference>
<evidence type="ECO:0000313" key="2">
    <source>
        <dbReference type="EMBL" id="QIZ77917.1"/>
    </source>
</evidence>
<gene>
    <name evidence="2" type="ORF">HER31_14045</name>
</gene>
<dbReference type="Pfam" id="PF07963">
    <property type="entry name" value="N_methyl"/>
    <property type="match status" value="1"/>
</dbReference>
<dbReference type="PROSITE" id="PS00409">
    <property type="entry name" value="PROKAR_NTER_METHYL"/>
    <property type="match status" value="1"/>
</dbReference>
<dbReference type="Gene3D" id="3.30.700.10">
    <property type="entry name" value="Glycoprotein, Type 4 Pilin"/>
    <property type="match status" value="1"/>
</dbReference>
<dbReference type="RefSeq" id="WP_168661370.1">
    <property type="nucleotide sequence ID" value="NZ_CP051180.1"/>
</dbReference>
<dbReference type="InterPro" id="IPR045584">
    <property type="entry name" value="Pilin-like"/>
</dbReference>
<evidence type="ECO:0000256" key="1">
    <source>
        <dbReference type="SAM" id="Phobius"/>
    </source>
</evidence>
<feature type="transmembrane region" description="Helical" evidence="1">
    <location>
        <begin position="7"/>
        <end position="27"/>
    </location>
</feature>
<evidence type="ECO:0000313" key="3">
    <source>
        <dbReference type="Proteomes" id="UP000501602"/>
    </source>
</evidence>
<dbReference type="KEGG" id="fes:HER31_14045"/>
<dbReference type="InterPro" id="IPR012902">
    <property type="entry name" value="N_methyl_site"/>
</dbReference>
<name>A0A6H1UFN4_9GAMM</name>
<keyword evidence="1" id="KW-0472">Membrane</keyword>
<keyword evidence="1" id="KW-1133">Transmembrane helix</keyword>
<sequence length="162" mass="16965">MQKQKGFTLIELVVVIVILGILAAVAAPKFIDISSDARIATLNGVEGALKSGNELVHSKALVAGQEDNDSYKVDADGNGVDSGQVTSLVNGYVPHTEAGINLIFDNSGDWSVIAVDGDTSVRIYPEDIVVTDETDSPACYVDYVQSAGDGVKPTYTLEGDGC</sequence>
<dbReference type="SUPFAM" id="SSF54523">
    <property type="entry name" value="Pili subunits"/>
    <property type="match status" value="1"/>
</dbReference>
<proteinExistence type="predicted"/>
<dbReference type="NCBIfam" id="TIGR02532">
    <property type="entry name" value="IV_pilin_GFxxxE"/>
    <property type="match status" value="1"/>
</dbReference>
<organism evidence="2 3">
    <name type="scientific">Ferrimonas lipolytica</name>
    <dbReference type="NCBI Taxonomy" id="2724191"/>
    <lineage>
        <taxon>Bacteria</taxon>
        <taxon>Pseudomonadati</taxon>
        <taxon>Pseudomonadota</taxon>
        <taxon>Gammaproteobacteria</taxon>
        <taxon>Alteromonadales</taxon>
        <taxon>Ferrimonadaceae</taxon>
        <taxon>Ferrimonas</taxon>
    </lineage>
</organism>
<reference evidence="2 3" key="1">
    <citation type="submission" date="2020-04" db="EMBL/GenBank/DDBJ databases">
        <title>Ferrimonas sp. S7 isolated from sea water.</title>
        <authorList>
            <person name="Bae S.S."/>
            <person name="Baek K."/>
        </authorList>
    </citation>
    <scope>NUCLEOTIDE SEQUENCE [LARGE SCALE GENOMIC DNA]</scope>
    <source>
        <strain evidence="2 3">S7</strain>
    </source>
</reference>
<accession>A0A6H1UFN4</accession>
<dbReference type="Proteomes" id="UP000501602">
    <property type="component" value="Chromosome"/>
</dbReference>
<keyword evidence="3" id="KW-1185">Reference proteome</keyword>
<keyword evidence="1" id="KW-0812">Transmembrane</keyword>
<protein>
    <submittedName>
        <fullName evidence="2">Prepilin-type N-terminal cleavage/methylation domain-containing protein</fullName>
    </submittedName>
</protein>